<reference evidence="2 3" key="1">
    <citation type="submission" date="2020-06" db="EMBL/GenBank/DDBJ databases">
        <title>Taxonomy, biology and ecology of Rhodococcus bacteria occurring in California pistachio and other woody hosts as revealed by genome sequence analyses.</title>
        <authorList>
            <person name="Gai Y."/>
            <person name="Riely B."/>
        </authorList>
    </citation>
    <scope>NUCLEOTIDE SEQUENCE [LARGE SCALE GENOMIC DNA]</scope>
    <source>
        <strain evidence="2 3">BP-281</strain>
    </source>
</reference>
<organism evidence="2 3">
    <name type="scientific">Rhodococcoides corynebacterioides</name>
    <dbReference type="NCBI Taxonomy" id="53972"/>
    <lineage>
        <taxon>Bacteria</taxon>
        <taxon>Bacillati</taxon>
        <taxon>Actinomycetota</taxon>
        <taxon>Actinomycetes</taxon>
        <taxon>Mycobacteriales</taxon>
        <taxon>Nocardiaceae</taxon>
        <taxon>Rhodococcoides</taxon>
    </lineage>
</organism>
<protein>
    <recommendedName>
        <fullName evidence="4">Ribosomally synthesized peptide with SipW-like signal peptide</fullName>
    </recommendedName>
</protein>
<dbReference type="NCBIfam" id="TIGR04088">
    <property type="entry name" value="cognate_SipW"/>
    <property type="match status" value="1"/>
</dbReference>
<feature type="chain" id="PRO_5045444619" description="Ribosomally synthesized peptide with SipW-like signal peptide" evidence="1">
    <location>
        <begin position="30"/>
        <end position="182"/>
    </location>
</feature>
<feature type="signal peptide" evidence="1">
    <location>
        <begin position="1"/>
        <end position="29"/>
    </location>
</feature>
<keyword evidence="3" id="KW-1185">Reference proteome</keyword>
<gene>
    <name evidence="2" type="ORF">HQ603_07740</name>
</gene>
<dbReference type="Proteomes" id="UP000825228">
    <property type="component" value="Unassembled WGS sequence"/>
</dbReference>
<evidence type="ECO:0000256" key="1">
    <source>
        <dbReference type="SAM" id="SignalP"/>
    </source>
</evidence>
<comment type="caution">
    <text evidence="2">The sequence shown here is derived from an EMBL/GenBank/DDBJ whole genome shotgun (WGS) entry which is preliminary data.</text>
</comment>
<name>A0ABS7P3L7_9NOCA</name>
<dbReference type="InterPro" id="IPR023833">
    <property type="entry name" value="Signal_pept_SipW-depend-type"/>
</dbReference>
<evidence type="ECO:0000313" key="3">
    <source>
        <dbReference type="Proteomes" id="UP000825228"/>
    </source>
</evidence>
<evidence type="ECO:0000313" key="2">
    <source>
        <dbReference type="EMBL" id="MBY6366641.1"/>
    </source>
</evidence>
<dbReference type="EMBL" id="JABUBU010000003">
    <property type="protein sequence ID" value="MBY6366641.1"/>
    <property type="molecule type" value="Genomic_DNA"/>
</dbReference>
<accession>A0ABS7P3L7</accession>
<proteinExistence type="predicted"/>
<sequence>MISARSSVRLRAVLALGTVLGLGSVGTLAAWSTSTTTTSGNFVTGNVDIRVNDTEGTPTPTTVSLTPNTLVPGQSRATIVTVRNVGTIAVDYTTAAAVTGTLGANLAVTVRPGATVAADGTCPGTAVVTGTTRRIASPASSTGSASDPLCVQLTLSSSAPTTAQGQTGTATLTFTATGVGSA</sequence>
<keyword evidence="1" id="KW-0732">Signal</keyword>
<evidence type="ECO:0008006" key="4">
    <source>
        <dbReference type="Google" id="ProtNLM"/>
    </source>
</evidence>
<dbReference type="RefSeq" id="WP_222683941.1">
    <property type="nucleotide sequence ID" value="NZ_JABUBT010000024.1"/>
</dbReference>